<proteinExistence type="inferred from homology"/>
<dbReference type="PANTHER" id="PTHR33365">
    <property type="entry name" value="YALI0B05434P"/>
    <property type="match status" value="1"/>
</dbReference>
<dbReference type="GeneID" id="80891234"/>
<dbReference type="Pfam" id="PF11807">
    <property type="entry name" value="UstYa"/>
    <property type="match status" value="1"/>
</dbReference>
<keyword evidence="5" id="KW-1185">Reference proteome</keyword>
<dbReference type="KEGG" id="amus:LMH87_004075"/>
<dbReference type="AlphaFoldDB" id="A0A9W8Q330"/>
<evidence type="ECO:0000256" key="3">
    <source>
        <dbReference type="SAM" id="Phobius"/>
    </source>
</evidence>
<protein>
    <recommendedName>
        <fullName evidence="6">Tat pathway signal sequence</fullName>
    </recommendedName>
</protein>
<dbReference type="InterPro" id="IPR021765">
    <property type="entry name" value="UstYa-like"/>
</dbReference>
<comment type="similarity">
    <text evidence="2">Belongs to the ustYa family.</text>
</comment>
<dbReference type="EMBL" id="JAJHUN010000011">
    <property type="protein sequence ID" value="KAJ4145220.1"/>
    <property type="molecule type" value="Genomic_DNA"/>
</dbReference>
<keyword evidence="3" id="KW-0812">Transmembrane</keyword>
<sequence>MGFPSLVSPKSKAHFNKEVQEEEEEEYFLSKQNGKGEKIQERRRKIERFFAILGGAVLFINLIFFARRLLSQASVDDGRWKTAFGAPFPTLSVERVQFDAGLELDANGDPVRTPSMQGAPQYVGQPSDEIDTNWDLLIPSDMNITRDEAEQIGGAFYFYPDTDIATIEISTFHVLHCLDQVRQSVYWQTYLPDGVTKLQQVHVDHCIDAIRQYIQCHMDMTPINLVWSENKGGILPDFRQTHTCKSYHEAHEWVLRRNIANYEYGIGDEGVADDARRTLEEMGWA</sequence>
<keyword evidence="3" id="KW-1133">Transmembrane helix</keyword>
<reference evidence="4" key="1">
    <citation type="journal article" date="2023" name="Access Microbiol">
        <title>De-novo genome assembly for Akanthomyces muscarius, a biocontrol agent of insect agricultural pests.</title>
        <authorList>
            <person name="Erdos Z."/>
            <person name="Studholme D.J."/>
            <person name="Raymond B."/>
            <person name="Sharma M."/>
        </authorList>
    </citation>
    <scope>NUCLEOTIDE SEQUENCE</scope>
    <source>
        <strain evidence="4">Ve6</strain>
    </source>
</reference>
<feature type="transmembrane region" description="Helical" evidence="3">
    <location>
        <begin position="49"/>
        <end position="66"/>
    </location>
</feature>
<comment type="caution">
    <text evidence="4">The sequence shown here is derived from an EMBL/GenBank/DDBJ whole genome shotgun (WGS) entry which is preliminary data.</text>
</comment>
<dbReference type="PANTHER" id="PTHR33365:SF4">
    <property type="entry name" value="CYCLOCHLOROTINE BIOSYNTHESIS PROTEIN O"/>
    <property type="match status" value="1"/>
</dbReference>
<dbReference type="Proteomes" id="UP001144673">
    <property type="component" value="Chromosome 2"/>
</dbReference>
<evidence type="ECO:0008006" key="6">
    <source>
        <dbReference type="Google" id="ProtNLM"/>
    </source>
</evidence>
<dbReference type="GO" id="GO:0043386">
    <property type="term" value="P:mycotoxin biosynthetic process"/>
    <property type="evidence" value="ECO:0007669"/>
    <property type="project" value="InterPro"/>
</dbReference>
<organism evidence="4 5">
    <name type="scientific">Akanthomyces muscarius</name>
    <name type="common">Entomopathogenic fungus</name>
    <name type="synonym">Lecanicillium muscarium</name>
    <dbReference type="NCBI Taxonomy" id="2231603"/>
    <lineage>
        <taxon>Eukaryota</taxon>
        <taxon>Fungi</taxon>
        <taxon>Dikarya</taxon>
        <taxon>Ascomycota</taxon>
        <taxon>Pezizomycotina</taxon>
        <taxon>Sordariomycetes</taxon>
        <taxon>Hypocreomycetidae</taxon>
        <taxon>Hypocreales</taxon>
        <taxon>Cordycipitaceae</taxon>
        <taxon>Akanthomyces</taxon>
    </lineage>
</organism>
<comment type="pathway">
    <text evidence="1">Mycotoxin biosynthesis.</text>
</comment>
<dbReference type="RefSeq" id="XP_056048890.1">
    <property type="nucleotide sequence ID" value="XM_056195241.1"/>
</dbReference>
<evidence type="ECO:0000313" key="5">
    <source>
        <dbReference type="Proteomes" id="UP001144673"/>
    </source>
</evidence>
<evidence type="ECO:0000256" key="2">
    <source>
        <dbReference type="ARBA" id="ARBA00035112"/>
    </source>
</evidence>
<evidence type="ECO:0000313" key="4">
    <source>
        <dbReference type="EMBL" id="KAJ4145220.1"/>
    </source>
</evidence>
<keyword evidence="3" id="KW-0472">Membrane</keyword>
<accession>A0A9W8Q330</accession>
<gene>
    <name evidence="4" type="ORF">LMH87_004075</name>
</gene>
<name>A0A9W8Q330_AKAMU</name>
<evidence type="ECO:0000256" key="1">
    <source>
        <dbReference type="ARBA" id="ARBA00004685"/>
    </source>
</evidence>